<dbReference type="EMBL" id="UOFB01000137">
    <property type="protein sequence ID" value="VAW46387.1"/>
    <property type="molecule type" value="Genomic_DNA"/>
</dbReference>
<evidence type="ECO:0000313" key="4">
    <source>
        <dbReference type="EMBL" id="VAW46387.1"/>
    </source>
</evidence>
<feature type="domain" description="Transposase TnpC homeodomain" evidence="3">
    <location>
        <begin position="35"/>
        <end position="103"/>
    </location>
</feature>
<dbReference type="InterPro" id="IPR024463">
    <property type="entry name" value="Transposase_TnpC_homeodom"/>
</dbReference>
<organism evidence="4">
    <name type="scientific">hydrothermal vent metagenome</name>
    <dbReference type="NCBI Taxonomy" id="652676"/>
    <lineage>
        <taxon>unclassified sequences</taxon>
        <taxon>metagenomes</taxon>
        <taxon>ecological metagenomes</taxon>
    </lineage>
</organism>
<feature type="coiled-coil region" evidence="1">
    <location>
        <begin position="19"/>
        <end position="46"/>
    </location>
</feature>
<evidence type="ECO:0000256" key="2">
    <source>
        <dbReference type="SAM" id="MobiDB-lite"/>
    </source>
</evidence>
<reference evidence="4" key="1">
    <citation type="submission" date="2018-06" db="EMBL/GenBank/DDBJ databases">
        <authorList>
            <person name="Zhirakovskaya E."/>
        </authorList>
    </citation>
    <scope>NUCLEOTIDE SEQUENCE</scope>
</reference>
<proteinExistence type="predicted"/>
<keyword evidence="1" id="KW-0175">Coiled coil</keyword>
<dbReference type="Pfam" id="PF13007">
    <property type="entry name" value="LZ_Tnp_IS66"/>
    <property type="match status" value="1"/>
</dbReference>
<gene>
    <name evidence="4" type="ORF">MNBD_GAMMA04-1848</name>
</gene>
<feature type="non-terminal residue" evidence="4">
    <location>
        <position position="118"/>
    </location>
</feature>
<evidence type="ECO:0000259" key="3">
    <source>
        <dbReference type="Pfam" id="PF13007"/>
    </source>
</evidence>
<feature type="region of interest" description="Disordered" evidence="2">
    <location>
        <begin position="75"/>
        <end position="98"/>
    </location>
</feature>
<name>A0A3B0W6Q1_9ZZZZ</name>
<accession>A0A3B0W6Q1</accession>
<dbReference type="AlphaFoldDB" id="A0A3B0W6Q1"/>
<evidence type="ECO:0000256" key="1">
    <source>
        <dbReference type="SAM" id="Coils"/>
    </source>
</evidence>
<protein>
    <submittedName>
        <fullName evidence="4">Mobile element protein</fullName>
    </submittedName>
</protein>
<sequence>MKSSKNTLPNDPEKLKVLLHEKELEIKKLQEQNQHLLEQFRLAQQARFGKKSEVHAGQGELFNEVEQLIDEAVIEEQDAPQHKTKKKQPKRQALPKDLPREIVVVDLSEEEKTCDCCG</sequence>